<keyword evidence="2" id="KW-1185">Reference proteome</keyword>
<gene>
    <name evidence="1" type="ORF">PSTT_09957</name>
</gene>
<accession>A0A2S4V6D2</accession>
<evidence type="ECO:0000313" key="2">
    <source>
        <dbReference type="Proteomes" id="UP000239156"/>
    </source>
</evidence>
<feature type="non-terminal residue" evidence="1">
    <location>
        <position position="1"/>
    </location>
</feature>
<organism evidence="1 2">
    <name type="scientific">Puccinia striiformis</name>
    <dbReference type="NCBI Taxonomy" id="27350"/>
    <lineage>
        <taxon>Eukaryota</taxon>
        <taxon>Fungi</taxon>
        <taxon>Dikarya</taxon>
        <taxon>Basidiomycota</taxon>
        <taxon>Pucciniomycotina</taxon>
        <taxon>Pucciniomycetes</taxon>
        <taxon>Pucciniales</taxon>
        <taxon>Pucciniaceae</taxon>
        <taxon>Puccinia</taxon>
    </lineage>
</organism>
<dbReference type="EMBL" id="PKSL01000103">
    <property type="protein sequence ID" value="POW05092.1"/>
    <property type="molecule type" value="Genomic_DNA"/>
</dbReference>
<name>A0A2S4V6D2_9BASI</name>
<dbReference type="Proteomes" id="UP000239156">
    <property type="component" value="Unassembled WGS sequence"/>
</dbReference>
<evidence type="ECO:0000313" key="1">
    <source>
        <dbReference type="EMBL" id="POW05092.1"/>
    </source>
</evidence>
<dbReference type="VEuPathDB" id="FungiDB:PSTT_09957"/>
<proteinExistence type="predicted"/>
<sequence>AGSFKSFRINPTESSDPIIRSGIIHCWFVGQEEGLKLGCFSPGHREKKKKSKFQLQDFDLQLRNVQQVSLSKLTISITKMELSDNIKCCSETKDGSNKVLKRVPLPWCSVEFSTLAWQLDKIQIHKSSNSKGQYPQI</sequence>
<dbReference type="VEuPathDB" id="FungiDB:PSHT_02138"/>
<reference evidence="1" key="1">
    <citation type="submission" date="2017-12" db="EMBL/GenBank/DDBJ databases">
        <title>Gene loss provides genomic basis for host adaptation in cereal stripe rust fungi.</title>
        <authorList>
            <person name="Xia C."/>
        </authorList>
    </citation>
    <scope>NUCLEOTIDE SEQUENCE [LARGE SCALE GENOMIC DNA]</scope>
    <source>
        <strain evidence="1">93-210</strain>
    </source>
</reference>
<comment type="caution">
    <text evidence="1">The sequence shown here is derived from an EMBL/GenBank/DDBJ whole genome shotgun (WGS) entry which is preliminary data.</text>
</comment>
<protein>
    <submittedName>
        <fullName evidence="1">Uncharacterized protein</fullName>
    </submittedName>
</protein>
<dbReference type="AlphaFoldDB" id="A0A2S4V6D2"/>